<dbReference type="GO" id="GO:0004029">
    <property type="term" value="F:aldehyde dehydrogenase (NAD+) activity"/>
    <property type="evidence" value="ECO:0007669"/>
    <property type="project" value="UniProtKB-EC"/>
</dbReference>
<comment type="catalytic activity">
    <reaction evidence="4">
        <text>an aldehyde + NAD(+) + H2O = a carboxylate + NADH + 2 H(+)</text>
        <dbReference type="Rhea" id="RHEA:16185"/>
        <dbReference type="ChEBI" id="CHEBI:15377"/>
        <dbReference type="ChEBI" id="CHEBI:15378"/>
        <dbReference type="ChEBI" id="CHEBI:17478"/>
        <dbReference type="ChEBI" id="CHEBI:29067"/>
        <dbReference type="ChEBI" id="CHEBI:57540"/>
        <dbReference type="ChEBI" id="CHEBI:57945"/>
        <dbReference type="EC" id="1.2.1.3"/>
    </reaction>
</comment>
<sequence>MPHFPTKPVYIDGRWLAGATPEPIPVTNPTTEEVIAYVPRGSAADADRAVTAARAAQAAWAATPQSERIAAVEALHKALESRAPQLTDAVVDDVGTPHRIADKLQTRLPLVAVRDFIEAADGIEEPAAVRNSRIHRSPVGVVAAITPWNYPLLQTIGKVVPALLSGSTVVLKPSEVAPLVPYLLAEAVHEAGLPAGVFNLISGRGPEVGAALAGHPGVDMVSFTGSTAGGRAVATAAAQGIKRVALELGGKSAAVVLPDADLAQAVKATVSSCLLNSGQTCLAITRLVVPRRNYSDAVEMAAGAASRFTLGDPRDPAAKQGPLVSAAQRERVRGFIDRAVADGARVATGGSACPDGLDRGYFVRPTVIANADPGSEIAQEEVFGPVLVVLPYDDVDDAVDIANGTPYGLSGAVWGPDEATAIEVARRLRSGQVDINGGLFNTAAPFGGMKLSGTGREFGRLGLEDYYEIQALQL</sequence>
<dbReference type="PROSITE" id="PS00687">
    <property type="entry name" value="ALDEHYDE_DEHYDR_GLU"/>
    <property type="match status" value="1"/>
</dbReference>
<dbReference type="AlphaFoldDB" id="A0AA41Q6F5"/>
<evidence type="ECO:0000256" key="3">
    <source>
        <dbReference type="ARBA" id="ARBA00024226"/>
    </source>
</evidence>
<evidence type="ECO:0000313" key="8">
    <source>
        <dbReference type="EMBL" id="MCF2532450.1"/>
    </source>
</evidence>
<reference evidence="8" key="1">
    <citation type="submission" date="2022-01" db="EMBL/GenBank/DDBJ databases">
        <title>Genome-Based Taxonomic Classification of the Phylum Actinobacteria.</title>
        <authorList>
            <person name="Gao Y."/>
        </authorList>
    </citation>
    <scope>NUCLEOTIDE SEQUENCE</scope>
    <source>
        <strain evidence="8">KLBMP 8922</strain>
    </source>
</reference>
<comment type="similarity">
    <text evidence="1 6">Belongs to the aldehyde dehydrogenase family.</text>
</comment>
<dbReference type="FunFam" id="3.40.605.10:FF:000007">
    <property type="entry name" value="NAD/NADP-dependent betaine aldehyde dehydrogenase"/>
    <property type="match status" value="1"/>
</dbReference>
<proteinExistence type="inferred from homology"/>
<keyword evidence="9" id="KW-1185">Reference proteome</keyword>
<evidence type="ECO:0000256" key="1">
    <source>
        <dbReference type="ARBA" id="ARBA00009986"/>
    </source>
</evidence>
<dbReference type="EC" id="1.2.1.3" evidence="3"/>
<dbReference type="InterPro" id="IPR015590">
    <property type="entry name" value="Aldehyde_DH_dom"/>
</dbReference>
<dbReference type="Gene3D" id="3.40.605.10">
    <property type="entry name" value="Aldehyde Dehydrogenase, Chain A, domain 1"/>
    <property type="match status" value="1"/>
</dbReference>
<evidence type="ECO:0000256" key="5">
    <source>
        <dbReference type="PROSITE-ProRule" id="PRU10007"/>
    </source>
</evidence>
<name>A0AA41Q6F5_9ACTN</name>
<evidence type="ECO:0000256" key="4">
    <source>
        <dbReference type="ARBA" id="ARBA00049194"/>
    </source>
</evidence>
<evidence type="ECO:0000256" key="2">
    <source>
        <dbReference type="ARBA" id="ARBA00023002"/>
    </source>
</evidence>
<evidence type="ECO:0000259" key="7">
    <source>
        <dbReference type="Pfam" id="PF00171"/>
    </source>
</evidence>
<dbReference type="PROSITE" id="PS00070">
    <property type="entry name" value="ALDEHYDE_DEHYDR_CYS"/>
    <property type="match status" value="1"/>
</dbReference>
<dbReference type="InterPro" id="IPR016161">
    <property type="entry name" value="Ald_DH/histidinol_DH"/>
</dbReference>
<dbReference type="CDD" id="cd07138">
    <property type="entry name" value="ALDH_CddD_SSP0762"/>
    <property type="match status" value="1"/>
</dbReference>
<comment type="caution">
    <text evidence="8">The sequence shown here is derived from an EMBL/GenBank/DDBJ whole genome shotgun (WGS) entry which is preliminary data.</text>
</comment>
<dbReference type="PANTHER" id="PTHR42804:SF1">
    <property type="entry name" value="ALDEHYDE DEHYDROGENASE-RELATED"/>
    <property type="match status" value="1"/>
</dbReference>
<dbReference type="PANTHER" id="PTHR42804">
    <property type="entry name" value="ALDEHYDE DEHYDROGENASE"/>
    <property type="match status" value="1"/>
</dbReference>
<keyword evidence="2 6" id="KW-0560">Oxidoreductase</keyword>
<dbReference type="RefSeq" id="WP_235057229.1">
    <property type="nucleotide sequence ID" value="NZ_JAKFHA010000034.1"/>
</dbReference>
<organism evidence="8 9">
    <name type="scientific">Yinghuangia soli</name>
    <dbReference type="NCBI Taxonomy" id="2908204"/>
    <lineage>
        <taxon>Bacteria</taxon>
        <taxon>Bacillati</taxon>
        <taxon>Actinomycetota</taxon>
        <taxon>Actinomycetes</taxon>
        <taxon>Kitasatosporales</taxon>
        <taxon>Streptomycetaceae</taxon>
        <taxon>Yinghuangia</taxon>
    </lineage>
</organism>
<dbReference type="Pfam" id="PF00171">
    <property type="entry name" value="Aldedh"/>
    <property type="match status" value="1"/>
</dbReference>
<accession>A0AA41Q6F5</accession>
<evidence type="ECO:0000256" key="6">
    <source>
        <dbReference type="RuleBase" id="RU003345"/>
    </source>
</evidence>
<dbReference type="Proteomes" id="UP001165378">
    <property type="component" value="Unassembled WGS sequence"/>
</dbReference>
<dbReference type="InterPro" id="IPR016160">
    <property type="entry name" value="Ald_DH_CS_CYS"/>
</dbReference>
<dbReference type="SUPFAM" id="SSF53720">
    <property type="entry name" value="ALDH-like"/>
    <property type="match status" value="1"/>
</dbReference>
<dbReference type="Gene3D" id="3.40.309.10">
    <property type="entry name" value="Aldehyde Dehydrogenase, Chain A, domain 2"/>
    <property type="match status" value="1"/>
</dbReference>
<dbReference type="InterPro" id="IPR016162">
    <property type="entry name" value="Ald_DH_N"/>
</dbReference>
<protein>
    <recommendedName>
        <fullName evidence="3">aldehyde dehydrogenase (NAD(+))</fullName>
        <ecNumber evidence="3">1.2.1.3</ecNumber>
    </recommendedName>
</protein>
<dbReference type="InterPro" id="IPR029510">
    <property type="entry name" value="Ald_DH_CS_GLU"/>
</dbReference>
<gene>
    <name evidence="8" type="ORF">LZ495_35280</name>
</gene>
<dbReference type="EMBL" id="JAKFHA010000034">
    <property type="protein sequence ID" value="MCF2532450.1"/>
    <property type="molecule type" value="Genomic_DNA"/>
</dbReference>
<feature type="domain" description="Aldehyde dehydrogenase" evidence="7">
    <location>
        <begin position="15"/>
        <end position="471"/>
    </location>
</feature>
<feature type="active site" evidence="5">
    <location>
        <position position="247"/>
    </location>
</feature>
<evidence type="ECO:0000313" key="9">
    <source>
        <dbReference type="Proteomes" id="UP001165378"/>
    </source>
</evidence>
<dbReference type="InterPro" id="IPR016163">
    <property type="entry name" value="Ald_DH_C"/>
</dbReference>